<dbReference type="RefSeq" id="XP_017777042.1">
    <property type="nucleotide sequence ID" value="XM_017921553.1"/>
</dbReference>
<sequence length="421" mass="49064">MDIKRSYSSKSLKYKVDKSKETIKSAPINLPLIKQTDIATALPSYTSILKRTQKDGVRMDDLDQLQQDFERMLSTCAVRIRLLKAETEDRRDKKGKPYQPSAKRKREDERRHTDARNVVKILKTKQAVPVNNYKNDESVRRKVPKVIIEKHDVSNRFWLSLDPYCQDVSRDNVCFLDDIIQECSQEIEVKIPEVGDHYATEWAENTVQREQTNGHMKAPKKPTNSTYSDVKRNGVTNNTNDTYPSPLMQRLLDTLIKEKVIKQMPTVFEKFQKSTEYTIKSSNGMRSGLCLDRLLRKELVDQGILDVEDLPKTYPPDDEILMEIKKCQQELEVVNKHNISELHKLKSLVDKDIRKQDVKAALDKVDTQVLNMYNKLLMMKQNTCYDRHKDRQMEEDAAKLIKEQLLLHEELTELTDFSLFG</sequence>
<comment type="subcellular location">
    <subcellularLocation>
        <location evidence="1">Nucleus</location>
    </subcellularLocation>
</comment>
<evidence type="ECO:0000256" key="1">
    <source>
        <dbReference type="ARBA" id="ARBA00004123"/>
    </source>
</evidence>
<proteinExistence type="inferred from homology"/>
<feature type="region of interest" description="Disordered" evidence="6">
    <location>
        <begin position="89"/>
        <end position="113"/>
    </location>
</feature>
<organism evidence="7 8">
    <name type="scientific">Nicrophorus vespilloides</name>
    <name type="common">Boreal carrion beetle</name>
    <dbReference type="NCBI Taxonomy" id="110193"/>
    <lineage>
        <taxon>Eukaryota</taxon>
        <taxon>Metazoa</taxon>
        <taxon>Ecdysozoa</taxon>
        <taxon>Arthropoda</taxon>
        <taxon>Hexapoda</taxon>
        <taxon>Insecta</taxon>
        <taxon>Pterygota</taxon>
        <taxon>Neoptera</taxon>
        <taxon>Endopterygota</taxon>
        <taxon>Coleoptera</taxon>
        <taxon>Polyphaga</taxon>
        <taxon>Staphyliniformia</taxon>
        <taxon>Silphidae</taxon>
        <taxon>Nicrophorinae</taxon>
        <taxon>Nicrophorus</taxon>
    </lineage>
</organism>
<dbReference type="GeneID" id="108563014"/>
<reference evidence="8 9" key="1">
    <citation type="submission" date="2025-05" db="UniProtKB">
        <authorList>
            <consortium name="RefSeq"/>
        </authorList>
    </citation>
    <scope>IDENTIFICATION</scope>
    <source>
        <tissue evidence="8 9">Whole Larva</tissue>
    </source>
</reference>
<feature type="compositionally biased region" description="Polar residues" evidence="6">
    <location>
        <begin position="222"/>
        <end position="243"/>
    </location>
</feature>
<evidence type="ECO:0000256" key="2">
    <source>
        <dbReference type="ARBA" id="ARBA00005330"/>
    </source>
</evidence>
<gene>
    <name evidence="8 9" type="primary">LOC108563014</name>
</gene>
<dbReference type="PANTHER" id="PTHR13556">
    <property type="entry name" value="TRANSCRIPTIONAL ADAPTER 3-RELATED"/>
    <property type="match status" value="1"/>
</dbReference>
<keyword evidence="3" id="KW-0805">Transcription regulation</keyword>
<dbReference type="RefSeq" id="XP_017777043.1">
    <property type="nucleotide sequence ID" value="XM_017921554.1"/>
</dbReference>
<comment type="similarity">
    <text evidence="2">Belongs to the NGG1 family.</text>
</comment>
<evidence type="ECO:0000256" key="5">
    <source>
        <dbReference type="ARBA" id="ARBA00023242"/>
    </source>
</evidence>
<keyword evidence="7" id="KW-1185">Reference proteome</keyword>
<evidence type="ECO:0000256" key="4">
    <source>
        <dbReference type="ARBA" id="ARBA00023163"/>
    </source>
</evidence>
<keyword evidence="4" id="KW-0804">Transcription</keyword>
<dbReference type="Proteomes" id="UP000695000">
    <property type="component" value="Unplaced"/>
</dbReference>
<name>A0ABM1MR42_NICVS</name>
<evidence type="ECO:0000256" key="6">
    <source>
        <dbReference type="SAM" id="MobiDB-lite"/>
    </source>
</evidence>
<accession>A0ABM1MR42</accession>
<evidence type="ECO:0000313" key="7">
    <source>
        <dbReference type="Proteomes" id="UP000695000"/>
    </source>
</evidence>
<feature type="region of interest" description="Disordered" evidence="6">
    <location>
        <begin position="210"/>
        <end position="243"/>
    </location>
</feature>
<evidence type="ECO:0000313" key="8">
    <source>
        <dbReference type="RefSeq" id="XP_017777042.1"/>
    </source>
</evidence>
<protein>
    <submittedName>
        <fullName evidence="8 9">Transcriptional adapter 3</fullName>
    </submittedName>
</protein>
<dbReference type="InterPro" id="IPR019340">
    <property type="entry name" value="Histone_AcTrfase_su3"/>
</dbReference>
<evidence type="ECO:0000256" key="3">
    <source>
        <dbReference type="ARBA" id="ARBA00023015"/>
    </source>
</evidence>
<keyword evidence="5" id="KW-0539">Nucleus</keyword>
<dbReference type="PANTHER" id="PTHR13556:SF2">
    <property type="entry name" value="TRANSCRIPTIONAL ADAPTER 3"/>
    <property type="match status" value="1"/>
</dbReference>
<evidence type="ECO:0000313" key="9">
    <source>
        <dbReference type="RefSeq" id="XP_017777043.1"/>
    </source>
</evidence>
<dbReference type="Pfam" id="PF10198">
    <property type="entry name" value="Ada3"/>
    <property type="match status" value="1"/>
</dbReference>